<sequence>MADVLYAPFASAVDHGFWQQLTDKKLNEYGLDESSKVIHGFFSNDTAPGIAPQLTLDYSAFNSEWKPPARSLPAVGTLYNTNTIEKFKDVDKKELLDSVAKQMWEE</sequence>
<dbReference type="Pfam" id="PF16420">
    <property type="entry name" value="ATG7_N"/>
    <property type="match status" value="1"/>
</dbReference>
<gene>
    <name evidence="2" type="primary">ORF14584</name>
</gene>
<dbReference type="InterPro" id="IPR032197">
    <property type="entry name" value="Atg7_N"/>
</dbReference>
<proteinExistence type="predicted"/>
<dbReference type="EMBL" id="HACG01004962">
    <property type="protein sequence ID" value="CEK51827.1"/>
    <property type="molecule type" value="Transcribed_RNA"/>
</dbReference>
<organism evidence="2">
    <name type="scientific">Arion vulgaris</name>
    <dbReference type="NCBI Taxonomy" id="1028688"/>
    <lineage>
        <taxon>Eukaryota</taxon>
        <taxon>Metazoa</taxon>
        <taxon>Spiralia</taxon>
        <taxon>Lophotrochozoa</taxon>
        <taxon>Mollusca</taxon>
        <taxon>Gastropoda</taxon>
        <taxon>Heterobranchia</taxon>
        <taxon>Euthyneura</taxon>
        <taxon>Panpulmonata</taxon>
        <taxon>Eupulmonata</taxon>
        <taxon>Stylommatophora</taxon>
        <taxon>Helicina</taxon>
        <taxon>Arionoidea</taxon>
        <taxon>Arionidae</taxon>
        <taxon>Arion</taxon>
    </lineage>
</organism>
<feature type="non-terminal residue" evidence="2">
    <location>
        <position position="106"/>
    </location>
</feature>
<evidence type="ECO:0000259" key="1">
    <source>
        <dbReference type="Pfam" id="PF16420"/>
    </source>
</evidence>
<protein>
    <recommendedName>
        <fullName evidence="1">Ubiquitin-like modifier-activating enzyme Atg7 N-terminal domain-containing protein</fullName>
    </recommendedName>
</protein>
<name>A0A0B6Y679_9EUPU</name>
<dbReference type="AlphaFoldDB" id="A0A0B6Y679"/>
<reference evidence="2" key="1">
    <citation type="submission" date="2014-12" db="EMBL/GenBank/DDBJ databases">
        <title>Insight into the proteome of Arion vulgaris.</title>
        <authorList>
            <person name="Aradska J."/>
            <person name="Bulat T."/>
            <person name="Smidak R."/>
            <person name="Sarate P."/>
            <person name="Gangsoo J."/>
            <person name="Sialana F."/>
            <person name="Bilban M."/>
            <person name="Lubec G."/>
        </authorList>
    </citation>
    <scope>NUCLEOTIDE SEQUENCE</scope>
    <source>
        <tissue evidence="2">Skin</tissue>
    </source>
</reference>
<dbReference type="Gene3D" id="3.40.140.70">
    <property type="entry name" value="Ubiquitin-like modifier-activating enzyme ATG7 N-terminal domain"/>
    <property type="match status" value="1"/>
</dbReference>
<accession>A0A0B6Y679</accession>
<feature type="domain" description="Ubiquitin-like modifier-activating enzyme Atg7 N-terminal" evidence="1">
    <location>
        <begin position="6"/>
        <end position="105"/>
    </location>
</feature>
<dbReference type="InterPro" id="IPR042522">
    <property type="entry name" value="Atg7_N_1"/>
</dbReference>
<evidence type="ECO:0000313" key="2">
    <source>
        <dbReference type="EMBL" id="CEK51827.1"/>
    </source>
</evidence>